<dbReference type="RefSeq" id="WP_096779255.1">
    <property type="nucleotide sequence ID" value="NZ_CP012621.1"/>
</dbReference>
<gene>
    <name evidence="1" type="ORF">AN401_09920</name>
</gene>
<proteinExistence type="predicted"/>
<dbReference type="AlphaFoldDB" id="A0A291HPX0"/>
<keyword evidence="2" id="KW-1185">Reference proteome</keyword>
<protein>
    <recommendedName>
        <fullName evidence="3">DUF3379 domain-containing protein</fullName>
    </recommendedName>
</protein>
<evidence type="ECO:0008006" key="3">
    <source>
        <dbReference type="Google" id="ProtNLM"/>
    </source>
</evidence>
<evidence type="ECO:0000313" key="2">
    <source>
        <dbReference type="Proteomes" id="UP000217763"/>
    </source>
</evidence>
<accession>A0A291HPX0</accession>
<dbReference type="InterPro" id="IPR021806">
    <property type="entry name" value="DUF3379"/>
</dbReference>
<dbReference type="EMBL" id="CP012621">
    <property type="protein sequence ID" value="ATG74128.1"/>
    <property type="molecule type" value="Genomic_DNA"/>
</dbReference>
<name>A0A291HPX0_9GAMM</name>
<dbReference type="KEGG" id="zdf:AN401_09920"/>
<reference evidence="2" key="1">
    <citation type="submission" date="2015-09" db="EMBL/GenBank/DDBJ databases">
        <authorList>
            <person name="Shao Z."/>
            <person name="Wang L."/>
        </authorList>
    </citation>
    <scope>NUCLEOTIDE SEQUENCE [LARGE SCALE GENOMIC DNA]</scope>
    <source>
        <strain evidence="2">F13-1</strain>
    </source>
</reference>
<dbReference type="Proteomes" id="UP000217763">
    <property type="component" value="Chromosome"/>
</dbReference>
<sequence length="242" mass="27129">MDDLEFRRRAYADPCDKSPEFVSASTANAGNRQFMEELKEFNRKLERALSEPVPPALPDKLMLSHLLRQPDQKEGLGWRHLAVAASIAFALGFSTRFMQLSAESGNLPPSVAKVAMHHVQMEMPFTRYVDEELTLATVNAKLRPYGARLKDIAAVGKIYYANHCMFGGGPAAHLVIQGEFERVHVFLVPMERALQIVAEFSDANLHGEVIPMTYNRLVVVSDRQENVHSVAERVRASLERAL</sequence>
<organism evidence="1 2">
    <name type="scientific">Zobellella denitrificans</name>
    <dbReference type="NCBI Taxonomy" id="347534"/>
    <lineage>
        <taxon>Bacteria</taxon>
        <taxon>Pseudomonadati</taxon>
        <taxon>Pseudomonadota</taxon>
        <taxon>Gammaproteobacteria</taxon>
        <taxon>Aeromonadales</taxon>
        <taxon>Aeromonadaceae</taxon>
        <taxon>Zobellella</taxon>
    </lineage>
</organism>
<dbReference type="Pfam" id="PF11859">
    <property type="entry name" value="DUF3379"/>
    <property type="match status" value="1"/>
</dbReference>
<evidence type="ECO:0000313" key="1">
    <source>
        <dbReference type="EMBL" id="ATG74128.1"/>
    </source>
</evidence>